<protein>
    <submittedName>
        <fullName evidence="2">Pimeloyl-ACP methyl ester carboxylesterase</fullName>
    </submittedName>
</protein>
<dbReference type="SUPFAM" id="SSF53474">
    <property type="entry name" value="alpha/beta-Hydrolases"/>
    <property type="match status" value="1"/>
</dbReference>
<dbReference type="PANTHER" id="PTHR43798">
    <property type="entry name" value="MONOACYLGLYCEROL LIPASE"/>
    <property type="match status" value="1"/>
</dbReference>
<sequence length="316" mass="35735">MKKALKIIGKFFLGLLIIILVFLLIMFVYHRIMLNKEKKYLEPLGQMVEVDGHNMSIYTEGEGEHTIVIMAGAGMVSPILDYSPLYRRLSDTYKIAVIEKFGYGFSDVVDGDRDFDTLLRQDREALKKAGIEAPYVLCPHSMSGIEAILWAQKYPDEVEAIVGLDMSTPKAYTEENLNDDDKGMELFYKFLRESGVGRLILTDNNVSQSFSDREKDIYKALAFRKFANKDVADEGDHLADAIDEINSADKPDIPTLLFLSDGKETSGKLWIDAMNDYSDGLTDSRVIQLDCGHNVAENEPEKIEEEMRKFIAELDS</sequence>
<dbReference type="PANTHER" id="PTHR43798:SF33">
    <property type="entry name" value="HYDROLASE, PUTATIVE (AFU_ORTHOLOGUE AFUA_2G14860)-RELATED"/>
    <property type="match status" value="1"/>
</dbReference>
<evidence type="ECO:0000313" key="2">
    <source>
        <dbReference type="EMBL" id="SFW50001.1"/>
    </source>
</evidence>
<dbReference type="GO" id="GO:0016020">
    <property type="term" value="C:membrane"/>
    <property type="evidence" value="ECO:0007669"/>
    <property type="project" value="TreeGrafter"/>
</dbReference>
<name>A0A1K1PR42_RUMFL</name>
<dbReference type="AlphaFoldDB" id="A0A1K1PR42"/>
<dbReference type="Proteomes" id="UP000183461">
    <property type="component" value="Unassembled WGS sequence"/>
</dbReference>
<evidence type="ECO:0000313" key="3">
    <source>
        <dbReference type="Proteomes" id="UP000183461"/>
    </source>
</evidence>
<dbReference type="InterPro" id="IPR000639">
    <property type="entry name" value="Epox_hydrolase-like"/>
</dbReference>
<dbReference type="InterPro" id="IPR029058">
    <property type="entry name" value="AB_hydrolase_fold"/>
</dbReference>
<keyword evidence="1" id="KW-1133">Transmembrane helix</keyword>
<dbReference type="Gene3D" id="3.40.50.1820">
    <property type="entry name" value="alpha/beta hydrolase"/>
    <property type="match status" value="1"/>
</dbReference>
<feature type="transmembrane region" description="Helical" evidence="1">
    <location>
        <begin position="7"/>
        <end position="29"/>
    </location>
</feature>
<gene>
    <name evidence="2" type="ORF">SAMN02910280_0056</name>
</gene>
<reference evidence="2 3" key="1">
    <citation type="submission" date="2016-11" db="EMBL/GenBank/DDBJ databases">
        <authorList>
            <person name="Jaros S."/>
            <person name="Januszkiewicz K."/>
            <person name="Wedrychowicz H."/>
        </authorList>
    </citation>
    <scope>NUCLEOTIDE SEQUENCE [LARGE SCALE GENOMIC DNA]</scope>
    <source>
        <strain evidence="2 3">YL228</strain>
    </source>
</reference>
<dbReference type="InterPro" id="IPR050266">
    <property type="entry name" value="AB_hydrolase_sf"/>
</dbReference>
<dbReference type="GO" id="GO:0003824">
    <property type="term" value="F:catalytic activity"/>
    <property type="evidence" value="ECO:0007669"/>
    <property type="project" value="InterPro"/>
</dbReference>
<evidence type="ECO:0000256" key="1">
    <source>
        <dbReference type="SAM" id="Phobius"/>
    </source>
</evidence>
<dbReference type="EMBL" id="FPIP01000010">
    <property type="protein sequence ID" value="SFW50001.1"/>
    <property type="molecule type" value="Genomic_DNA"/>
</dbReference>
<accession>A0A1K1PR42</accession>
<keyword evidence="1" id="KW-0812">Transmembrane</keyword>
<dbReference type="RefSeq" id="WP_072301127.1">
    <property type="nucleotide sequence ID" value="NZ_FPIP01000010.1"/>
</dbReference>
<keyword evidence="1" id="KW-0472">Membrane</keyword>
<dbReference type="PRINTS" id="PR00412">
    <property type="entry name" value="EPOXHYDRLASE"/>
</dbReference>
<organism evidence="2 3">
    <name type="scientific">Ruminococcus flavefaciens</name>
    <dbReference type="NCBI Taxonomy" id="1265"/>
    <lineage>
        <taxon>Bacteria</taxon>
        <taxon>Bacillati</taxon>
        <taxon>Bacillota</taxon>
        <taxon>Clostridia</taxon>
        <taxon>Eubacteriales</taxon>
        <taxon>Oscillospiraceae</taxon>
        <taxon>Ruminococcus</taxon>
    </lineage>
</organism>
<proteinExistence type="predicted"/>